<keyword evidence="2" id="KW-1185">Reference proteome</keyword>
<dbReference type="Proteomes" id="UP000218231">
    <property type="component" value="Unassembled WGS sequence"/>
</dbReference>
<reference evidence="1 2" key="1">
    <citation type="journal article" date="2017" name="Curr. Biol.">
        <title>Genome architecture and evolution of a unichromosomal asexual nematode.</title>
        <authorList>
            <person name="Fradin H."/>
            <person name="Zegar C."/>
            <person name="Gutwein M."/>
            <person name="Lucas J."/>
            <person name="Kovtun M."/>
            <person name="Corcoran D."/>
            <person name="Baugh L.R."/>
            <person name="Kiontke K."/>
            <person name="Gunsalus K."/>
            <person name="Fitch D.H."/>
            <person name="Piano F."/>
        </authorList>
    </citation>
    <scope>NUCLEOTIDE SEQUENCE [LARGE SCALE GENOMIC DNA]</scope>
    <source>
        <strain evidence="1">PF1309</strain>
    </source>
</reference>
<proteinExistence type="predicted"/>
<accession>A0A2A2KL65</accession>
<dbReference type="EMBL" id="LIAE01008310">
    <property type="protein sequence ID" value="PAV74620.1"/>
    <property type="molecule type" value="Genomic_DNA"/>
</dbReference>
<comment type="caution">
    <text evidence="1">The sequence shown here is derived from an EMBL/GenBank/DDBJ whole genome shotgun (WGS) entry which is preliminary data.</text>
</comment>
<name>A0A2A2KL65_9BILA</name>
<organism evidence="1 2">
    <name type="scientific">Diploscapter pachys</name>
    <dbReference type="NCBI Taxonomy" id="2018661"/>
    <lineage>
        <taxon>Eukaryota</taxon>
        <taxon>Metazoa</taxon>
        <taxon>Ecdysozoa</taxon>
        <taxon>Nematoda</taxon>
        <taxon>Chromadorea</taxon>
        <taxon>Rhabditida</taxon>
        <taxon>Rhabditina</taxon>
        <taxon>Rhabditomorpha</taxon>
        <taxon>Rhabditoidea</taxon>
        <taxon>Rhabditidae</taxon>
        <taxon>Diploscapter</taxon>
    </lineage>
</organism>
<sequence length="182" mass="20123">MDFDGWHGMVWAAAVVSAIASTDDLDDIARTERAKGQQVLYLDIAPRCMQVQLDLRPGTAKFVHRRHQPLIAAVALDGDVQTPGRTTRQFAQVPLGGTDLRQYLLGQLQQLETSAGKTYRPGLAHEQRHANTVFQLAELVRQRRLGQVQPFGGLVQAVGFAQGMDGAQVPQIDHEKNYRADL</sequence>
<dbReference type="AlphaFoldDB" id="A0A2A2KL65"/>
<evidence type="ECO:0000313" key="2">
    <source>
        <dbReference type="Proteomes" id="UP000218231"/>
    </source>
</evidence>
<dbReference type="AntiFam" id="ANF00169">
    <property type="entry name" value="Shadow ORF (opposite dgdR)"/>
</dbReference>
<evidence type="ECO:0000313" key="1">
    <source>
        <dbReference type="EMBL" id="PAV74620.1"/>
    </source>
</evidence>
<protein>
    <submittedName>
        <fullName evidence="1">Uncharacterized protein</fullName>
    </submittedName>
</protein>
<gene>
    <name evidence="1" type="ORF">WR25_00535</name>
</gene>